<dbReference type="Proteomes" id="UP001218218">
    <property type="component" value="Unassembled WGS sequence"/>
</dbReference>
<dbReference type="InterPro" id="IPR021109">
    <property type="entry name" value="Peptidase_aspartic_dom_sf"/>
</dbReference>
<proteinExistence type="predicted"/>
<evidence type="ECO:0000313" key="2">
    <source>
        <dbReference type="EMBL" id="KAJ7331307.1"/>
    </source>
</evidence>
<organism evidence="2 3">
    <name type="scientific">Mycena albidolilacea</name>
    <dbReference type="NCBI Taxonomy" id="1033008"/>
    <lineage>
        <taxon>Eukaryota</taxon>
        <taxon>Fungi</taxon>
        <taxon>Dikarya</taxon>
        <taxon>Basidiomycota</taxon>
        <taxon>Agaricomycotina</taxon>
        <taxon>Agaricomycetes</taxon>
        <taxon>Agaricomycetidae</taxon>
        <taxon>Agaricales</taxon>
        <taxon>Marasmiineae</taxon>
        <taxon>Mycenaceae</taxon>
        <taxon>Mycena</taxon>
    </lineage>
</organism>
<dbReference type="EMBL" id="JARIHO010000035">
    <property type="protein sequence ID" value="KAJ7331307.1"/>
    <property type="molecule type" value="Genomic_DNA"/>
</dbReference>
<protein>
    <submittedName>
        <fullName evidence="2">Uncharacterized protein</fullName>
    </submittedName>
</protein>
<dbReference type="Gene3D" id="2.40.70.10">
    <property type="entry name" value="Acid Proteases"/>
    <property type="match status" value="1"/>
</dbReference>
<evidence type="ECO:0000313" key="3">
    <source>
        <dbReference type="Proteomes" id="UP001218218"/>
    </source>
</evidence>
<accession>A0AAD6ZNQ9</accession>
<sequence>MYWALHLSAMTVQNTSISLSSGRLAVFTAASMILGPSDDVDAIWSSVLGTLLNEPPPLPPPGNAHRFVGSPETAMVSPDPYPLTQNSDSISIPSASGSVSASARGSVDVGAIAHDNGEYQSAIGGSIDAGFEIRSGSTGRARTSAGGGA</sequence>
<gene>
    <name evidence="2" type="ORF">DFH08DRAFT_966332</name>
</gene>
<name>A0AAD6ZNQ9_9AGAR</name>
<feature type="compositionally biased region" description="Low complexity" evidence="1">
    <location>
        <begin position="87"/>
        <end position="101"/>
    </location>
</feature>
<dbReference type="AlphaFoldDB" id="A0AAD6ZNQ9"/>
<comment type="caution">
    <text evidence="2">The sequence shown here is derived from an EMBL/GenBank/DDBJ whole genome shotgun (WGS) entry which is preliminary data.</text>
</comment>
<feature type="region of interest" description="Disordered" evidence="1">
    <location>
        <begin position="55"/>
        <end position="101"/>
    </location>
</feature>
<reference evidence="2" key="1">
    <citation type="submission" date="2023-03" db="EMBL/GenBank/DDBJ databases">
        <title>Massive genome expansion in bonnet fungi (Mycena s.s.) driven by repeated elements and novel gene families across ecological guilds.</title>
        <authorList>
            <consortium name="Lawrence Berkeley National Laboratory"/>
            <person name="Harder C.B."/>
            <person name="Miyauchi S."/>
            <person name="Viragh M."/>
            <person name="Kuo A."/>
            <person name="Thoen E."/>
            <person name="Andreopoulos B."/>
            <person name="Lu D."/>
            <person name="Skrede I."/>
            <person name="Drula E."/>
            <person name="Henrissat B."/>
            <person name="Morin E."/>
            <person name="Kohler A."/>
            <person name="Barry K."/>
            <person name="LaButti K."/>
            <person name="Morin E."/>
            <person name="Salamov A."/>
            <person name="Lipzen A."/>
            <person name="Mereny Z."/>
            <person name="Hegedus B."/>
            <person name="Baldrian P."/>
            <person name="Stursova M."/>
            <person name="Weitz H."/>
            <person name="Taylor A."/>
            <person name="Grigoriev I.V."/>
            <person name="Nagy L.G."/>
            <person name="Martin F."/>
            <person name="Kauserud H."/>
        </authorList>
    </citation>
    <scope>NUCLEOTIDE SEQUENCE</scope>
    <source>
        <strain evidence="2">CBHHK002</strain>
    </source>
</reference>
<evidence type="ECO:0000256" key="1">
    <source>
        <dbReference type="SAM" id="MobiDB-lite"/>
    </source>
</evidence>
<keyword evidence="3" id="KW-1185">Reference proteome</keyword>